<gene>
    <name evidence="1" type="ORF">ALQ53_101117</name>
</gene>
<evidence type="ECO:0008006" key="3">
    <source>
        <dbReference type="Google" id="ProtNLM"/>
    </source>
</evidence>
<reference evidence="1 2" key="1">
    <citation type="submission" date="2018-08" db="EMBL/GenBank/DDBJ databases">
        <title>Recombination of ecologically and evolutionarily significant loci maintains genetic cohesion in the Pseudomonas syringae species complex.</title>
        <authorList>
            <person name="Dillon M."/>
            <person name="Thakur S."/>
            <person name="Almeida R.N.D."/>
            <person name="Weir B.S."/>
            <person name="Guttman D.S."/>
        </authorList>
    </citation>
    <scope>NUCLEOTIDE SEQUENCE [LARGE SCALE GENOMIC DNA]</scope>
    <source>
        <strain evidence="1 2">ICMP 15201</strain>
    </source>
</reference>
<dbReference type="Pfam" id="PF05045">
    <property type="entry name" value="RgpF"/>
    <property type="match status" value="1"/>
</dbReference>
<evidence type="ECO:0000313" key="2">
    <source>
        <dbReference type="Proteomes" id="UP000269335"/>
    </source>
</evidence>
<organism evidence="1 2">
    <name type="scientific">Pseudomonas cannabina</name>
    <dbReference type="NCBI Taxonomy" id="86840"/>
    <lineage>
        <taxon>Bacteria</taxon>
        <taxon>Pseudomonadati</taxon>
        <taxon>Pseudomonadota</taxon>
        <taxon>Gammaproteobacteria</taxon>
        <taxon>Pseudomonadales</taxon>
        <taxon>Pseudomonadaceae</taxon>
        <taxon>Pseudomonas</taxon>
    </lineage>
</organism>
<accession>A0AB37Q657</accession>
<protein>
    <recommendedName>
        <fullName evidence="3">Glycosyl transferase group 1</fullName>
    </recommendedName>
</protein>
<comment type="caution">
    <text evidence="1">The sequence shown here is derived from an EMBL/GenBank/DDBJ whole genome shotgun (WGS) entry which is preliminary data.</text>
</comment>
<dbReference type="EMBL" id="RBPH01000248">
    <property type="protein sequence ID" value="RMN76919.1"/>
    <property type="molecule type" value="Genomic_DNA"/>
</dbReference>
<name>A0AB37Q657_PSECA</name>
<sequence length="569" mass="63649">MSTPLVTPRLEDIQIIDYATQRHIKPVLPGSIFRALTQLTHGLTLSTARAACLPSKPWAADQDAHLSGYFSTNCTLHALQSRVRPVQLPTTHYNQRSVMKSLPFDFSTAEYLRLNPDLASTGLHPAQHYLDYGHAEGRKYQDISVEKKQLLNLGIFDPDFYLSQYPDVSNAGLDPAEHFLSSGCAEGRWASLFFRSDWYMDCHPESRSHHKNCLFHYSETGSRLGYEPNPFFEPEYYSTKYKDQIGLQEPLAHFIKHGHEGLNPSPRFDAAAYIKATGCSGNPLKHYLETGMQAGAPLQRAEPLRWDEKVESATLTVLKTSAPAERVALLITHSANGHIKPHVGHYATELASGGLSVFLIVASDVSDVVIPEHLASACSNIVARQNTGFDFAAWAHVIKANSWLQNCKEITLTNDSIIGPVGIGGPELMRKIRSSTADVIGLVENIEHARHLQSFFLVFREKTIQSKAFKDFWSTVINHNDKSKVIRDYEITFTSRLQASGLETDCIFQKAGESNATIFKWEELLNEGFPFLKFEVVKKASQQNLQHIKATLSAASYDTSLIPQLNEYE</sequence>
<dbReference type="AlphaFoldDB" id="A0AB37Q657"/>
<proteinExistence type="predicted"/>
<dbReference type="RefSeq" id="WP_227443677.1">
    <property type="nucleotide sequence ID" value="NZ_RBPH01000248.1"/>
</dbReference>
<dbReference type="InterPro" id="IPR007739">
    <property type="entry name" value="RgpF"/>
</dbReference>
<evidence type="ECO:0000313" key="1">
    <source>
        <dbReference type="EMBL" id="RMN76919.1"/>
    </source>
</evidence>
<dbReference type="Proteomes" id="UP000269335">
    <property type="component" value="Unassembled WGS sequence"/>
</dbReference>